<dbReference type="EMBL" id="CAJNOK010009064">
    <property type="protein sequence ID" value="CAF1080130.1"/>
    <property type="molecule type" value="Genomic_DNA"/>
</dbReference>
<evidence type="ECO:0000313" key="3">
    <source>
        <dbReference type="Proteomes" id="UP000682733"/>
    </source>
</evidence>
<reference evidence="2" key="1">
    <citation type="submission" date="2021-02" db="EMBL/GenBank/DDBJ databases">
        <authorList>
            <person name="Nowell W R."/>
        </authorList>
    </citation>
    <scope>NUCLEOTIDE SEQUENCE</scope>
</reference>
<evidence type="ECO:0000313" key="1">
    <source>
        <dbReference type="EMBL" id="CAF1080130.1"/>
    </source>
</evidence>
<accession>A0A8S2K8V5</accession>
<dbReference type="EMBL" id="CAJOBA010009081">
    <property type="protein sequence ID" value="CAF3843283.1"/>
    <property type="molecule type" value="Genomic_DNA"/>
</dbReference>
<dbReference type="Proteomes" id="UP000682733">
    <property type="component" value="Unassembled WGS sequence"/>
</dbReference>
<evidence type="ECO:0000313" key="2">
    <source>
        <dbReference type="EMBL" id="CAF3843283.1"/>
    </source>
</evidence>
<comment type="caution">
    <text evidence="2">The sequence shown here is derived from an EMBL/GenBank/DDBJ whole genome shotgun (WGS) entry which is preliminary data.</text>
</comment>
<protein>
    <submittedName>
        <fullName evidence="2">Uncharacterized protein</fullName>
    </submittedName>
</protein>
<name>A0A8S2K8V5_9BILA</name>
<dbReference type="AlphaFoldDB" id="A0A8S2K8V5"/>
<proteinExistence type="predicted"/>
<dbReference type="Proteomes" id="UP000677228">
    <property type="component" value="Unassembled WGS sequence"/>
</dbReference>
<sequence length="89" mass="10412">MLSTQHVSLLPSKSELSKDFIVICLHVNLPGEMNFENADEYVDYIREIKTEKVLFVILSSESWIIELVYQLSQIFAIYISNINETKYEH</sequence>
<organism evidence="2 3">
    <name type="scientific">Didymodactylos carnosus</name>
    <dbReference type="NCBI Taxonomy" id="1234261"/>
    <lineage>
        <taxon>Eukaryota</taxon>
        <taxon>Metazoa</taxon>
        <taxon>Spiralia</taxon>
        <taxon>Gnathifera</taxon>
        <taxon>Rotifera</taxon>
        <taxon>Eurotatoria</taxon>
        <taxon>Bdelloidea</taxon>
        <taxon>Philodinida</taxon>
        <taxon>Philodinidae</taxon>
        <taxon>Didymodactylos</taxon>
    </lineage>
</organism>
<gene>
    <name evidence="1" type="ORF">OVA965_LOCUS18320</name>
    <name evidence="2" type="ORF">TMI583_LOCUS18333</name>
</gene>